<keyword evidence="2" id="KW-1185">Reference proteome</keyword>
<evidence type="ECO:0000313" key="2">
    <source>
        <dbReference type="Proteomes" id="UP000366051"/>
    </source>
</evidence>
<protein>
    <submittedName>
        <fullName evidence="1">Uncharacterized protein</fullName>
    </submittedName>
</protein>
<organism evidence="1 2">
    <name type="scientific">Heliorestis convoluta</name>
    <dbReference type="NCBI Taxonomy" id="356322"/>
    <lineage>
        <taxon>Bacteria</taxon>
        <taxon>Bacillati</taxon>
        <taxon>Bacillota</taxon>
        <taxon>Clostridia</taxon>
        <taxon>Eubacteriales</taxon>
        <taxon>Heliobacteriaceae</taxon>
        <taxon>Heliorestis</taxon>
    </lineage>
</organism>
<accession>A0A5Q2N6M6</accession>
<dbReference type="OrthoDB" id="9976864at2"/>
<dbReference type="KEGG" id="hcv:FTV88_3220"/>
<proteinExistence type="predicted"/>
<gene>
    <name evidence="1" type="ORF">FTV88_3220</name>
</gene>
<sequence>MLLTEKEKELLLSILKKERGKIFQGKEKKDSIESLIHKLEQSMRNIQVNKIPKKVDTFKKSFSE</sequence>
<evidence type="ECO:0000313" key="1">
    <source>
        <dbReference type="EMBL" id="QGG49286.1"/>
    </source>
</evidence>
<reference evidence="2" key="1">
    <citation type="submission" date="2019-11" db="EMBL/GenBank/DDBJ databases">
        <title>Genome sequence of Heliorestis convoluta strain HH, an alkaliphilic and minimalistic phototrophic bacterium from a soda lake in Egypt.</title>
        <authorList>
            <person name="Dewey E.D."/>
            <person name="Stokes L.M."/>
            <person name="Burchell B.M."/>
            <person name="Shaffer K.N."/>
            <person name="Huntington A.M."/>
            <person name="Baker J.M."/>
            <person name="Nadendla S."/>
            <person name="Giglio M.G."/>
            <person name="Touchman J.W."/>
            <person name="Blankenship R.E."/>
            <person name="Madigan M.T."/>
            <person name="Sattley W.M."/>
        </authorList>
    </citation>
    <scope>NUCLEOTIDE SEQUENCE [LARGE SCALE GENOMIC DNA]</scope>
    <source>
        <strain evidence="2">HH</strain>
    </source>
</reference>
<dbReference type="EMBL" id="CP045875">
    <property type="protein sequence ID" value="QGG49286.1"/>
    <property type="molecule type" value="Genomic_DNA"/>
</dbReference>
<name>A0A5Q2N6M6_9FIRM</name>
<dbReference type="AlphaFoldDB" id="A0A5Q2N6M6"/>
<dbReference type="RefSeq" id="WP_153726296.1">
    <property type="nucleotide sequence ID" value="NZ_CP045875.1"/>
</dbReference>
<dbReference type="Proteomes" id="UP000366051">
    <property type="component" value="Chromosome"/>
</dbReference>